<keyword evidence="3 25" id="KW-0436">Ligase</keyword>
<evidence type="ECO:0000256" key="21">
    <source>
        <dbReference type="ARBA" id="ARBA00049981"/>
    </source>
</evidence>
<dbReference type="EC" id="6.5.1.1" evidence="2"/>
<proteinExistence type="inferred from homology"/>
<evidence type="ECO:0000256" key="23">
    <source>
        <dbReference type="SAM" id="MobiDB-lite"/>
    </source>
</evidence>
<evidence type="ECO:0000256" key="11">
    <source>
        <dbReference type="ARBA" id="ARBA00022839"/>
    </source>
</evidence>
<evidence type="ECO:0000256" key="22">
    <source>
        <dbReference type="ARBA" id="ARBA00049990"/>
    </source>
</evidence>
<evidence type="ECO:0000256" key="12">
    <source>
        <dbReference type="ARBA" id="ARBA00022840"/>
    </source>
</evidence>
<protein>
    <recommendedName>
        <fullName evidence="2">DNA ligase (ATP)</fullName>
        <ecNumber evidence="2">6.5.1.1</ecNumber>
    </recommendedName>
    <alternativeName>
        <fullName evidence="19">NHEJ DNA polymerase</fullName>
    </alternativeName>
</protein>
<dbReference type="GO" id="GO:0003677">
    <property type="term" value="F:DNA binding"/>
    <property type="evidence" value="ECO:0007669"/>
    <property type="project" value="UniProtKB-KW"/>
</dbReference>
<dbReference type="SUPFAM" id="SSF56091">
    <property type="entry name" value="DNA ligase/mRNA capping enzyme, catalytic domain"/>
    <property type="match status" value="1"/>
</dbReference>
<evidence type="ECO:0000256" key="7">
    <source>
        <dbReference type="ARBA" id="ARBA00022723"/>
    </source>
</evidence>
<dbReference type="Gene3D" id="3.90.920.10">
    <property type="entry name" value="DNA primase, PRIM domain"/>
    <property type="match status" value="1"/>
</dbReference>
<evidence type="ECO:0000256" key="14">
    <source>
        <dbReference type="ARBA" id="ARBA00023125"/>
    </source>
</evidence>
<dbReference type="NCBIfam" id="TIGR02779">
    <property type="entry name" value="NHEJ_ligase_lig"/>
    <property type="match status" value="1"/>
</dbReference>
<evidence type="ECO:0000313" key="26">
    <source>
        <dbReference type="Proteomes" id="UP000316252"/>
    </source>
</evidence>
<keyword evidence="16" id="KW-0234">DNA repair</keyword>
<evidence type="ECO:0000256" key="10">
    <source>
        <dbReference type="ARBA" id="ARBA00022801"/>
    </source>
</evidence>
<evidence type="ECO:0000256" key="19">
    <source>
        <dbReference type="ARBA" id="ARBA00029943"/>
    </source>
</evidence>
<evidence type="ECO:0000256" key="8">
    <source>
        <dbReference type="ARBA" id="ARBA00022741"/>
    </source>
</evidence>
<comment type="cofactor">
    <cofactor evidence="1">
        <name>Mn(2+)</name>
        <dbReference type="ChEBI" id="CHEBI:29035"/>
    </cofactor>
</comment>
<dbReference type="InterPro" id="IPR012309">
    <property type="entry name" value="DNA_ligase_ATP-dep_C"/>
</dbReference>
<dbReference type="OrthoDB" id="9802472at2"/>
<dbReference type="NCBIfam" id="NF007210">
    <property type="entry name" value="PRK09632.1"/>
    <property type="match status" value="1"/>
</dbReference>
<dbReference type="Pfam" id="PF04679">
    <property type="entry name" value="DNA_ligase_A_C"/>
    <property type="match status" value="1"/>
</dbReference>
<evidence type="ECO:0000256" key="15">
    <source>
        <dbReference type="ARBA" id="ARBA00023172"/>
    </source>
</evidence>
<evidence type="ECO:0000256" key="4">
    <source>
        <dbReference type="ARBA" id="ARBA00022679"/>
    </source>
</evidence>
<comment type="similarity">
    <text evidence="21">In the C-terminal section; belongs to the ATP-dependent DNA ligase family.</text>
</comment>
<dbReference type="InterPro" id="IPR033649">
    <property type="entry name" value="MtLigD_Pol-like"/>
</dbReference>
<evidence type="ECO:0000256" key="17">
    <source>
        <dbReference type="ARBA" id="ARBA00023211"/>
    </source>
</evidence>
<keyword evidence="11" id="KW-0269">Exonuclease</keyword>
<comment type="catalytic activity">
    <reaction evidence="20">
        <text>ATP + (deoxyribonucleotide)n-3'-hydroxyl + 5'-phospho-(deoxyribonucleotide)m = (deoxyribonucleotide)n+m + AMP + diphosphate.</text>
        <dbReference type="EC" id="6.5.1.1"/>
    </reaction>
</comment>
<dbReference type="RefSeq" id="WP_141163423.1">
    <property type="nucleotide sequence ID" value="NZ_VHQG01000002.1"/>
</dbReference>
<dbReference type="PANTHER" id="PTHR42705">
    <property type="entry name" value="BIFUNCTIONAL NON-HOMOLOGOUS END JOINING PROTEIN LIGD"/>
    <property type="match status" value="1"/>
</dbReference>
<keyword evidence="18" id="KW-0511">Multifunctional enzyme</keyword>
<dbReference type="GO" id="GO:0046872">
    <property type="term" value="F:metal ion binding"/>
    <property type="evidence" value="ECO:0007669"/>
    <property type="project" value="UniProtKB-KW"/>
</dbReference>
<keyword evidence="26" id="KW-1185">Reference proteome</keyword>
<evidence type="ECO:0000256" key="3">
    <source>
        <dbReference type="ARBA" id="ARBA00022598"/>
    </source>
</evidence>
<dbReference type="Pfam" id="PF21686">
    <property type="entry name" value="LigD_Prim-Pol"/>
    <property type="match status" value="1"/>
</dbReference>
<dbReference type="Gene3D" id="3.30.470.30">
    <property type="entry name" value="DNA ligase/mRNA capping enzyme"/>
    <property type="match status" value="1"/>
</dbReference>
<keyword evidence="9" id="KW-0227">DNA damage</keyword>
<dbReference type="NCBIfam" id="TIGR02777">
    <property type="entry name" value="LigD_PE_dom"/>
    <property type="match status" value="1"/>
</dbReference>
<gene>
    <name evidence="25" type="ORF">FJ657_09605</name>
</gene>
<dbReference type="NCBIfam" id="TIGR02778">
    <property type="entry name" value="ligD_pol"/>
    <property type="match status" value="1"/>
</dbReference>
<dbReference type="Pfam" id="PF01068">
    <property type="entry name" value="DNA_ligase_A_M"/>
    <property type="match status" value="1"/>
</dbReference>
<dbReference type="GO" id="GO:0006310">
    <property type="term" value="P:DNA recombination"/>
    <property type="evidence" value="ECO:0007669"/>
    <property type="project" value="UniProtKB-KW"/>
</dbReference>
<sequence length="815" mass="90177">MAEKGTQVDVDGRRLTLTNLDKVMYPATGTTKGDVIDYYAAAAARLVPLAAGRAATRKRWVHGVGTERDPGAMFFQKDLGSGAPSWVRTRAIAHADHDNVYPLIDDRATLVWLAQLATLELHVPQWRFGPRGGRHDPDRLVLDLDPGDGAGLAECVEVAKLARVILRDVGLDPIPVTSGSKGIHLYSGLDESRSSEQMSAFAHELARALEADHPDLVVSEMRKAKRTGRVLVDWSQNNGSKTTIVPWSLRGRARPTVAVPRTWRELGMASLAQLELPQARERIDRRADPMAQLEAGHVERRLGEYRAKRRAGGTPEPFGDDAHRARRQETDAPIFVVQEHHATRLHWDFRLEHHGVLVSWAVPKGVPDDTGQNRLAVQTEDHPLDYADFAGEIPKGEYGAGSVQIWDRGDYELEKWREGEEVIVDLRGDRLRGRYALIHTDADQWLLHRMKEQPEAGAARTSGADERVRSAAHAAAHRGGGAGPRRRHTALSPMLATAGTAADIRDRDPAKWSYEMKWDGVRALARVADGRVELRSRNGSDLTPTFPELQELVDAVSGADVLLDGEIVALDASGRPSFSRLQQRLGLTKPRDVERARNRVAVSLFLFDLLELDGAATGDSPWRERRAALEELIAAPTERIQVPPLAGDDLGHALEVSRHLGLEGVMAKRVDSRYRPGRRSADWLKLKHLRTQEVVIGGWRPGNGRRAESIGSLLLAVPDGDRLRYVGRVGTGFTERELDRMRHRLDPLARVTSPLDDVPDADAADARWVTPSLVAEVEYAGLTGDGRLRHASWRGMRPDKAAHEVRDETAEPIVD</sequence>
<dbReference type="Gene3D" id="3.30.1490.70">
    <property type="match status" value="1"/>
</dbReference>
<dbReference type="CDD" id="cd04863">
    <property type="entry name" value="MtLigD_Pol_like"/>
    <property type="match status" value="1"/>
</dbReference>
<dbReference type="PANTHER" id="PTHR42705:SF2">
    <property type="entry name" value="BIFUNCTIONAL NON-HOMOLOGOUS END JOINING PROTEIN LIGD"/>
    <property type="match status" value="1"/>
</dbReference>
<reference evidence="25 26" key="1">
    <citation type="submission" date="2019-06" db="EMBL/GenBank/DDBJ databases">
        <authorList>
            <person name="Li F."/>
        </authorList>
    </citation>
    <scope>NUCLEOTIDE SEQUENCE [LARGE SCALE GENOMIC DNA]</scope>
    <source>
        <strain evidence="25 26">10F1D-1</strain>
    </source>
</reference>
<dbReference type="GO" id="GO:0003910">
    <property type="term" value="F:DNA ligase (ATP) activity"/>
    <property type="evidence" value="ECO:0007669"/>
    <property type="project" value="UniProtKB-EC"/>
</dbReference>
<evidence type="ECO:0000256" key="6">
    <source>
        <dbReference type="ARBA" id="ARBA00022722"/>
    </source>
</evidence>
<evidence type="ECO:0000256" key="13">
    <source>
        <dbReference type="ARBA" id="ARBA00022932"/>
    </source>
</evidence>
<dbReference type="CDD" id="cd07971">
    <property type="entry name" value="OBF_DNA_ligase_LigD"/>
    <property type="match status" value="1"/>
</dbReference>
<evidence type="ECO:0000256" key="5">
    <source>
        <dbReference type="ARBA" id="ARBA00022695"/>
    </source>
</evidence>
<organism evidence="25 26">
    <name type="scientific">Schumannella soli</name>
    <dbReference type="NCBI Taxonomy" id="2590779"/>
    <lineage>
        <taxon>Bacteria</taxon>
        <taxon>Bacillati</taxon>
        <taxon>Actinomycetota</taxon>
        <taxon>Actinomycetes</taxon>
        <taxon>Micrococcales</taxon>
        <taxon>Microbacteriaceae</taxon>
        <taxon>Schumannella</taxon>
    </lineage>
</organism>
<dbReference type="InterPro" id="IPR014146">
    <property type="entry name" value="LigD_ligase_dom"/>
</dbReference>
<dbReference type="InterPro" id="IPR014145">
    <property type="entry name" value="LigD_pol_dom"/>
</dbReference>
<dbReference type="InterPro" id="IPR012340">
    <property type="entry name" value="NA-bd_OB-fold"/>
</dbReference>
<dbReference type="SUPFAM" id="SSF50249">
    <property type="entry name" value="Nucleic acid-binding proteins"/>
    <property type="match status" value="1"/>
</dbReference>
<evidence type="ECO:0000256" key="16">
    <source>
        <dbReference type="ARBA" id="ARBA00023204"/>
    </source>
</evidence>
<dbReference type="InterPro" id="IPR014144">
    <property type="entry name" value="LigD_PE_domain"/>
</dbReference>
<keyword evidence="8" id="KW-0547">Nucleotide-binding</keyword>
<keyword evidence="15" id="KW-0233">DNA recombination</keyword>
<keyword evidence="4" id="KW-0808">Transferase</keyword>
<dbReference type="AlphaFoldDB" id="A0A506Y0L8"/>
<dbReference type="EMBL" id="VHQG01000002">
    <property type="protein sequence ID" value="TPW76066.1"/>
    <property type="molecule type" value="Genomic_DNA"/>
</dbReference>
<dbReference type="GO" id="GO:0004527">
    <property type="term" value="F:exonuclease activity"/>
    <property type="evidence" value="ECO:0007669"/>
    <property type="project" value="UniProtKB-KW"/>
</dbReference>
<comment type="caution">
    <text evidence="25">The sequence shown here is derived from an EMBL/GenBank/DDBJ whole genome shotgun (WGS) entry which is preliminary data.</text>
</comment>
<dbReference type="GO" id="GO:0006281">
    <property type="term" value="P:DNA repair"/>
    <property type="evidence" value="ECO:0007669"/>
    <property type="project" value="UniProtKB-KW"/>
</dbReference>
<comment type="similarity">
    <text evidence="22">In the N-terminal section; belongs to the LigD polymerase family.</text>
</comment>
<dbReference type="InterPro" id="IPR052171">
    <property type="entry name" value="NHEJ_LigD"/>
</dbReference>
<dbReference type="GO" id="GO:0005524">
    <property type="term" value="F:ATP binding"/>
    <property type="evidence" value="ECO:0007669"/>
    <property type="project" value="UniProtKB-KW"/>
</dbReference>
<evidence type="ECO:0000256" key="1">
    <source>
        <dbReference type="ARBA" id="ARBA00001936"/>
    </source>
</evidence>
<evidence type="ECO:0000256" key="20">
    <source>
        <dbReference type="ARBA" id="ARBA00034003"/>
    </source>
</evidence>
<keyword evidence="17" id="KW-0464">Manganese</keyword>
<dbReference type="InterPro" id="IPR012310">
    <property type="entry name" value="DNA_ligase_ATP-dep_cent"/>
</dbReference>
<name>A0A506Y0L8_9MICO</name>
<keyword evidence="7" id="KW-0479">Metal-binding</keyword>
<dbReference type="GO" id="GO:0003887">
    <property type="term" value="F:DNA-directed DNA polymerase activity"/>
    <property type="evidence" value="ECO:0007669"/>
    <property type="project" value="UniProtKB-KW"/>
</dbReference>
<keyword evidence="13" id="KW-0239">DNA-directed DNA polymerase</keyword>
<evidence type="ECO:0000256" key="18">
    <source>
        <dbReference type="ARBA" id="ARBA00023268"/>
    </source>
</evidence>
<keyword evidence="5" id="KW-0548">Nucleotidyltransferase</keyword>
<dbReference type="Gene3D" id="2.40.50.140">
    <property type="entry name" value="Nucleic acid-binding proteins"/>
    <property type="match status" value="1"/>
</dbReference>
<dbReference type="CDD" id="cd07906">
    <property type="entry name" value="Adenylation_DNA_ligase_LigD_LigC"/>
    <property type="match status" value="1"/>
</dbReference>
<keyword evidence="14" id="KW-0238">DNA-binding</keyword>
<dbReference type="Proteomes" id="UP000316252">
    <property type="component" value="Unassembled WGS sequence"/>
</dbReference>
<keyword evidence="12" id="KW-0067">ATP-binding</keyword>
<dbReference type="PROSITE" id="PS50160">
    <property type="entry name" value="DNA_LIGASE_A3"/>
    <property type="match status" value="1"/>
</dbReference>
<keyword evidence="6" id="KW-0540">Nuclease</keyword>
<accession>A0A506Y0L8</accession>
<dbReference type="Pfam" id="PF13298">
    <property type="entry name" value="LigD_N"/>
    <property type="match status" value="1"/>
</dbReference>
<keyword evidence="10" id="KW-0378">Hydrolase</keyword>
<evidence type="ECO:0000313" key="25">
    <source>
        <dbReference type="EMBL" id="TPW76066.1"/>
    </source>
</evidence>
<evidence type="ECO:0000256" key="2">
    <source>
        <dbReference type="ARBA" id="ARBA00012727"/>
    </source>
</evidence>
<evidence type="ECO:0000259" key="24">
    <source>
        <dbReference type="PROSITE" id="PS50160"/>
    </source>
</evidence>
<feature type="region of interest" description="Disordered" evidence="23">
    <location>
        <begin position="456"/>
        <end position="488"/>
    </location>
</feature>
<feature type="domain" description="ATP-dependent DNA ligase family profile" evidence="24">
    <location>
        <begin position="595"/>
        <end position="719"/>
    </location>
</feature>
<evidence type="ECO:0000256" key="9">
    <source>
        <dbReference type="ARBA" id="ARBA00022763"/>
    </source>
</evidence>